<evidence type="ECO:0000313" key="5">
    <source>
        <dbReference type="Proteomes" id="UP000179807"/>
    </source>
</evidence>
<dbReference type="EMBL" id="MLAK01000760">
    <property type="protein sequence ID" value="OHT05367.1"/>
    <property type="molecule type" value="Genomic_DNA"/>
</dbReference>
<dbReference type="GO" id="GO:0004340">
    <property type="term" value="F:glucokinase activity"/>
    <property type="evidence" value="ECO:0007669"/>
    <property type="project" value="InterPro"/>
</dbReference>
<dbReference type="Pfam" id="PF02685">
    <property type="entry name" value="Glucokinase"/>
    <property type="match status" value="1"/>
</dbReference>
<gene>
    <name evidence="4" type="primary">GK1</name>
    <name evidence="4" type="ORF">TRFO_05950</name>
</gene>
<dbReference type="VEuPathDB" id="TrichDB:TRFO_05950"/>
<protein>
    <submittedName>
        <fullName evidence="4">Glucokinase 1</fullName>
    </submittedName>
</protein>
<dbReference type="CDD" id="cd24008">
    <property type="entry name" value="ASKHA_NBD_GLK"/>
    <property type="match status" value="1"/>
</dbReference>
<dbReference type="GeneID" id="94827507"/>
<accession>A0A1J4K1U9</accession>
<reference evidence="4 5" key="2">
    <citation type="submission" date="2016-10" db="EMBL/GenBank/DDBJ databases">
        <authorList>
            <person name="Benchimol M."/>
            <person name="Almeida L.G."/>
            <person name="Vasconcelos A.T."/>
            <person name="Perreira-Neves A."/>
            <person name="Rosa I.A."/>
            <person name="Tasca T."/>
            <person name="Bogo M.R."/>
            <person name="de Souza W."/>
        </authorList>
    </citation>
    <scope>NUCLEOTIDE SEQUENCE [LARGE SCALE GENOMIC DNA]</scope>
    <source>
        <strain evidence="4 5">K</strain>
    </source>
</reference>
<evidence type="ECO:0000256" key="2">
    <source>
        <dbReference type="ARBA" id="ARBA00022777"/>
    </source>
</evidence>
<dbReference type="InterPro" id="IPR003836">
    <property type="entry name" value="Glucokinase"/>
</dbReference>
<dbReference type="OrthoDB" id="10257118at2759"/>
<dbReference type="AlphaFoldDB" id="A0A1J4K1U9"/>
<keyword evidence="2 4" id="KW-0418">Kinase</keyword>
<dbReference type="Gene3D" id="3.30.420.40">
    <property type="match status" value="1"/>
</dbReference>
<dbReference type="GO" id="GO:0006096">
    <property type="term" value="P:glycolytic process"/>
    <property type="evidence" value="ECO:0007669"/>
    <property type="project" value="InterPro"/>
</dbReference>
<reference evidence="3" key="3">
    <citation type="journal article" date="2017" name="Biol. Cell">
        <title>The costa of trichomonads: A complex macromolecular cytoskeleton structure made of uncommon proteins.</title>
        <authorList>
            <person name="de Andrade Rosa I."/>
            <person name="Brigido M.C."/>
            <person name="de Oliveira Santos E."/>
            <person name="Gonzaga L."/>
            <person name="Zingali R.B."/>
            <person name="de Vasconcelos A.T."/>
            <person name="de Souza W."/>
            <person name="Benchimol M."/>
        </authorList>
    </citation>
    <scope>NUCLEOTIDE SEQUENCE</scope>
    <source>
        <strain evidence="3">5950</strain>
    </source>
</reference>
<proteinExistence type="predicted"/>
<evidence type="ECO:0000256" key="1">
    <source>
        <dbReference type="ARBA" id="ARBA00022679"/>
    </source>
</evidence>
<sequence>MFAPSLLKPLASWAKEDRVKICVGVDIGGSGLRIRLSNVTKPTEFIDLPHIRAQSTAEAVESFTNLETALTELVPDFECRGAALAVAGPIKNGVVVMTNWPGDAPVRTLSVDSLPQHLFPKERTVLLNDLEAGAYGVIAADEQKTLDSHFEQLWKNEVPAGPIVSNTRTAVAALGSGLGVAMIVKTPLLKESLVLPCELGHLQVPSVCNKDPNCEEEYALIQHVSNHYYGGTQMPEYEDFSSGRGIALCYQFFLKRDKNERVPVEQINAGDVAEKARTGDKTARSAMLWCYKLFLRCCKEVATSLCCDSVLMALDNQVKNAWFVDAISDVLKEEFYNFIRPDWLKGIRVYTQIENLNFNILGTDYMAHRLAAK</sequence>
<dbReference type="RefSeq" id="XP_068358503.1">
    <property type="nucleotide sequence ID" value="XM_068492803.1"/>
</dbReference>
<dbReference type="GO" id="GO:0005536">
    <property type="term" value="F:D-glucose binding"/>
    <property type="evidence" value="ECO:0007669"/>
    <property type="project" value="InterPro"/>
</dbReference>
<name>A0A1J4K1U9_9EUKA</name>
<dbReference type="InterPro" id="IPR043129">
    <property type="entry name" value="ATPase_NBD"/>
</dbReference>
<keyword evidence="5" id="KW-1185">Reference proteome</keyword>
<dbReference type="Gene3D" id="3.40.367.20">
    <property type="match status" value="1"/>
</dbReference>
<evidence type="ECO:0000313" key="4">
    <source>
        <dbReference type="EMBL" id="OHT05367.1"/>
    </source>
</evidence>
<dbReference type="SUPFAM" id="SSF53067">
    <property type="entry name" value="Actin-like ATPase domain"/>
    <property type="match status" value="1"/>
</dbReference>
<dbReference type="GO" id="GO:0005524">
    <property type="term" value="F:ATP binding"/>
    <property type="evidence" value="ECO:0007669"/>
    <property type="project" value="InterPro"/>
</dbReference>
<keyword evidence="1" id="KW-0808">Transferase</keyword>
<dbReference type="PANTHER" id="PTHR47450:SF1">
    <property type="entry name" value="GLUCOKINASE"/>
    <property type="match status" value="1"/>
</dbReference>
<reference evidence="3" key="1">
    <citation type="submission" date="2016-07" db="EMBL/GenBank/DDBJ databases">
        <authorList>
            <person name="Rosa I.A."/>
            <person name="Brigido M.C."/>
            <person name="Santos E.O."/>
            <person name="Almeida L.G.P."/>
            <person name="Zingalli R.B."/>
            <person name="Vasconcelos A.T.R."/>
            <person name="Souza W."/>
            <person name="Benchimol M."/>
        </authorList>
    </citation>
    <scope>NUCLEOTIDE SEQUENCE</scope>
    <source>
        <strain evidence="3">5950</strain>
    </source>
</reference>
<organism evidence="4 5">
    <name type="scientific">Tritrichomonas foetus</name>
    <dbReference type="NCBI Taxonomy" id="1144522"/>
    <lineage>
        <taxon>Eukaryota</taxon>
        <taxon>Metamonada</taxon>
        <taxon>Parabasalia</taxon>
        <taxon>Tritrichomonadida</taxon>
        <taxon>Tritrichomonadidae</taxon>
        <taxon>Tritrichomonas</taxon>
    </lineage>
</organism>
<dbReference type="PANTHER" id="PTHR47450">
    <property type="entry name" value="GLUCOKINASE"/>
    <property type="match status" value="1"/>
</dbReference>
<evidence type="ECO:0000313" key="3">
    <source>
        <dbReference type="EMBL" id="ARM19780.1"/>
    </source>
</evidence>
<dbReference type="EMBL" id="KX579546">
    <property type="protein sequence ID" value="ARM19780.1"/>
    <property type="molecule type" value="Genomic_DNA"/>
</dbReference>
<dbReference type="Proteomes" id="UP000179807">
    <property type="component" value="Unassembled WGS sequence"/>
</dbReference>